<accession>A0A7Y4H517</accession>
<feature type="transmembrane region" description="Helical" evidence="1">
    <location>
        <begin position="6"/>
        <end position="28"/>
    </location>
</feature>
<organism evidence="2 3">
    <name type="scientific">Bradyrhizobium archetypum</name>
    <dbReference type="NCBI Taxonomy" id="2721160"/>
    <lineage>
        <taxon>Bacteria</taxon>
        <taxon>Pseudomonadati</taxon>
        <taxon>Pseudomonadota</taxon>
        <taxon>Alphaproteobacteria</taxon>
        <taxon>Hyphomicrobiales</taxon>
        <taxon>Nitrobacteraceae</taxon>
        <taxon>Bradyrhizobium</taxon>
    </lineage>
</organism>
<keyword evidence="1" id="KW-0472">Membrane</keyword>
<comment type="caution">
    <text evidence="2">The sequence shown here is derived from an EMBL/GenBank/DDBJ whole genome shotgun (WGS) entry which is preliminary data.</text>
</comment>
<dbReference type="Proteomes" id="UP000528734">
    <property type="component" value="Unassembled WGS sequence"/>
</dbReference>
<gene>
    <name evidence="2" type="ORF">HCN50_16420</name>
</gene>
<dbReference type="AlphaFoldDB" id="A0A7Y4H517"/>
<feature type="transmembrane region" description="Helical" evidence="1">
    <location>
        <begin position="35"/>
        <end position="53"/>
    </location>
</feature>
<reference evidence="2 3" key="1">
    <citation type="submission" date="2020-03" db="EMBL/GenBank/DDBJ databases">
        <title>Bradyrhizobium diversity isolated from nodules of Muelleranthus trifoliolatus.</title>
        <authorList>
            <person name="Klepa M."/>
            <person name="Helene L."/>
            <person name="Hungria M."/>
        </authorList>
    </citation>
    <scope>NUCLEOTIDE SEQUENCE [LARGE SCALE GENOMIC DNA]</scope>
    <source>
        <strain evidence="2 3">WSM 1744</strain>
    </source>
</reference>
<sequence>MTNAAIIWVWGLVFFFAAIPGAVLGWIIGALFGSWTGAMSSLVVSVIAGVIAAEKIYPGSLNAMSVGVFYAYYYPMFFVPPFLAAMLLGVLISNLTSRAR</sequence>
<proteinExistence type="predicted"/>
<dbReference type="RefSeq" id="WP_171710717.1">
    <property type="nucleotide sequence ID" value="NZ_JAAVLW010000005.1"/>
</dbReference>
<keyword evidence="1" id="KW-1133">Transmembrane helix</keyword>
<evidence type="ECO:0000256" key="1">
    <source>
        <dbReference type="SAM" id="Phobius"/>
    </source>
</evidence>
<evidence type="ECO:0000313" key="2">
    <source>
        <dbReference type="EMBL" id="NOJ47814.1"/>
    </source>
</evidence>
<evidence type="ECO:0000313" key="3">
    <source>
        <dbReference type="Proteomes" id="UP000528734"/>
    </source>
</evidence>
<keyword evidence="3" id="KW-1185">Reference proteome</keyword>
<name>A0A7Y4H517_9BRAD</name>
<dbReference type="EMBL" id="JAAVLW010000005">
    <property type="protein sequence ID" value="NOJ47814.1"/>
    <property type="molecule type" value="Genomic_DNA"/>
</dbReference>
<feature type="transmembrane region" description="Helical" evidence="1">
    <location>
        <begin position="73"/>
        <end position="95"/>
    </location>
</feature>
<protein>
    <submittedName>
        <fullName evidence="2">Uncharacterized protein</fullName>
    </submittedName>
</protein>
<keyword evidence="1" id="KW-0812">Transmembrane</keyword>